<reference evidence="2 3" key="1">
    <citation type="submission" date="2024-04" db="EMBL/GenBank/DDBJ databases">
        <title>Luteolibacter sp. isolated from soil.</title>
        <authorList>
            <person name="An J."/>
        </authorList>
    </citation>
    <scope>NUCLEOTIDE SEQUENCE [LARGE SCALE GENOMIC DNA]</scope>
    <source>
        <strain evidence="2 3">Y139</strain>
    </source>
</reference>
<dbReference type="EMBL" id="JBBUKT010000001">
    <property type="protein sequence ID" value="MEK7948968.1"/>
    <property type="molecule type" value="Genomic_DNA"/>
</dbReference>
<comment type="caution">
    <text evidence="2">The sequence shown here is derived from an EMBL/GenBank/DDBJ whole genome shotgun (WGS) entry which is preliminary data.</text>
</comment>
<keyword evidence="1" id="KW-0732">Signal</keyword>
<protein>
    <submittedName>
        <fullName evidence="2">DUF4198 domain-containing protein</fullName>
    </submittedName>
</protein>
<feature type="chain" id="PRO_5045058764" evidence="1">
    <location>
        <begin position="22"/>
        <end position="224"/>
    </location>
</feature>
<dbReference type="RefSeq" id="WP_341402321.1">
    <property type="nucleotide sequence ID" value="NZ_JBBUKT010000001.1"/>
</dbReference>
<name>A0ABU9AN40_9BACT</name>
<evidence type="ECO:0000313" key="2">
    <source>
        <dbReference type="EMBL" id="MEK7948968.1"/>
    </source>
</evidence>
<evidence type="ECO:0000256" key="1">
    <source>
        <dbReference type="SAM" id="SignalP"/>
    </source>
</evidence>
<feature type="signal peptide" evidence="1">
    <location>
        <begin position="1"/>
        <end position="21"/>
    </location>
</feature>
<organism evidence="2 3">
    <name type="scientific">Luteolibacter soli</name>
    <dbReference type="NCBI Taxonomy" id="3135280"/>
    <lineage>
        <taxon>Bacteria</taxon>
        <taxon>Pseudomonadati</taxon>
        <taxon>Verrucomicrobiota</taxon>
        <taxon>Verrucomicrobiia</taxon>
        <taxon>Verrucomicrobiales</taxon>
        <taxon>Verrucomicrobiaceae</taxon>
        <taxon>Luteolibacter</taxon>
    </lineage>
</organism>
<evidence type="ECO:0000313" key="3">
    <source>
        <dbReference type="Proteomes" id="UP001371305"/>
    </source>
</evidence>
<accession>A0ABU9AN40</accession>
<proteinExistence type="predicted"/>
<dbReference type="InterPro" id="IPR019613">
    <property type="entry name" value="DUF4198"/>
</dbReference>
<sequence>MKTSLRSGILASLLLASASLAHSVWVEPGPDGTLVVRFGELDGEVEKSPGHLDSLGTPAGVVLPAAKDAKPLDSQKKSDHYTLGEAKPDQALVAETAFPVMAFEGKPARRPVFYSRWLPSGGDKVAAQPALTLDIVPTGNPGEVRVYFRGKPLPDTKAQLNAPNGSHTPLKTDAEGIVKFTTDEPGRWVLTVPGYSEPLPGFANGQSYAVASHNASLSWVVAKP</sequence>
<keyword evidence="3" id="KW-1185">Reference proteome</keyword>
<dbReference type="Pfam" id="PF10670">
    <property type="entry name" value="DUF4198"/>
    <property type="match status" value="1"/>
</dbReference>
<dbReference type="Proteomes" id="UP001371305">
    <property type="component" value="Unassembled WGS sequence"/>
</dbReference>
<gene>
    <name evidence="2" type="ORF">WKV53_00595</name>
</gene>